<feature type="transmembrane region" description="Helical" evidence="7">
    <location>
        <begin position="51"/>
        <end position="75"/>
    </location>
</feature>
<keyword evidence="9" id="KW-1185">Reference proteome</keyword>
<dbReference type="PANTHER" id="PTHR43867">
    <property type="entry name" value="CELLULOSE SYNTHASE CATALYTIC SUBUNIT A [UDP-FORMING]"/>
    <property type="match status" value="1"/>
</dbReference>
<protein>
    <submittedName>
        <fullName evidence="8">Cellulose synthase (UDP-forming)</fullName>
    </submittedName>
</protein>
<dbReference type="SUPFAM" id="SSF53448">
    <property type="entry name" value="Nucleotide-diphospho-sugar transferases"/>
    <property type="match status" value="1"/>
</dbReference>
<evidence type="ECO:0000256" key="7">
    <source>
        <dbReference type="SAM" id="Phobius"/>
    </source>
</evidence>
<feature type="transmembrane region" description="Helical" evidence="7">
    <location>
        <begin position="379"/>
        <end position="398"/>
    </location>
</feature>
<dbReference type="Gene3D" id="3.90.550.10">
    <property type="entry name" value="Spore Coat Polysaccharide Biosynthesis Protein SpsA, Chain A"/>
    <property type="match status" value="1"/>
</dbReference>
<evidence type="ECO:0000256" key="3">
    <source>
        <dbReference type="ARBA" id="ARBA00022679"/>
    </source>
</evidence>
<dbReference type="InterPro" id="IPR050321">
    <property type="entry name" value="Glycosyltr_2/OpgH_subfam"/>
</dbReference>
<gene>
    <name evidence="8" type="ORF">NIES2135_26620</name>
</gene>
<evidence type="ECO:0000313" key="8">
    <source>
        <dbReference type="EMBL" id="BAY55838.1"/>
    </source>
</evidence>
<evidence type="ECO:0000256" key="1">
    <source>
        <dbReference type="ARBA" id="ARBA00004141"/>
    </source>
</evidence>
<feature type="transmembrane region" description="Helical" evidence="7">
    <location>
        <begin position="405"/>
        <end position="428"/>
    </location>
</feature>
<proteinExistence type="predicted"/>
<dbReference type="EMBL" id="AP018203">
    <property type="protein sequence ID" value="BAY55838.1"/>
    <property type="molecule type" value="Genomic_DNA"/>
</dbReference>
<dbReference type="Proteomes" id="UP000217895">
    <property type="component" value="Chromosome"/>
</dbReference>
<evidence type="ECO:0000313" key="9">
    <source>
        <dbReference type="Proteomes" id="UP000217895"/>
    </source>
</evidence>
<feature type="transmembrane region" description="Helical" evidence="7">
    <location>
        <begin position="448"/>
        <end position="471"/>
    </location>
</feature>
<organism evidence="8 9">
    <name type="scientific">Leptolyngbya boryana NIES-2135</name>
    <dbReference type="NCBI Taxonomy" id="1973484"/>
    <lineage>
        <taxon>Bacteria</taxon>
        <taxon>Bacillati</taxon>
        <taxon>Cyanobacteriota</taxon>
        <taxon>Cyanophyceae</taxon>
        <taxon>Leptolyngbyales</taxon>
        <taxon>Leptolyngbyaceae</taxon>
        <taxon>Leptolyngbya group</taxon>
        <taxon>Leptolyngbya</taxon>
    </lineage>
</organism>
<keyword evidence="2" id="KW-0328">Glycosyltransferase</keyword>
<sequence length="504" mass="56833">MPAPYLPTVPTDEEKFAFIEPRGSWLGLVGLISLATFCLITVRSFHPNLLFALYACFAALYFVRVAFWAFGAFFAKSFDYDRHQKYRSVFDQTPSVDIFLPNCGEDIAVIVNQLKAVRDIDYPNYRVYVLDDKGRDDVWFATEALRFHYISREDKGYLKKAGNLRHAFAQTSGELILVLDADFVPRPDILTETVFRFQMNQELAILQTPQYFNNATSQKNQTPAQLGLGFFQEAFYRLVQNFRDRAGAAICCGSCAIYRRTALEPHGGGAPVERSEDVHTGWMLLSDGWTVEYLPLNLSAGLSPEGIKSLFNQHYRWCSGSYSLTCSEGFWGKPNIPLRVKWIYYSAFHYYTTSGLGVLLHAIPIFLGLWIAADIPNPFVARIGSSSIVLVLVASALWAKSRWGLFVPVMGMAVSYTHLVALLDVIFGEIAPWVPSGVKSASNGRFERFIWLIATVPALLFGIALSIALYRHVEFQRAVFPVGWMGLQMVVSWLVLAELRHETK</sequence>
<feature type="transmembrane region" description="Helical" evidence="7">
    <location>
        <begin position="25"/>
        <end position="45"/>
    </location>
</feature>
<keyword evidence="4 7" id="KW-0812">Transmembrane</keyword>
<feature type="transmembrane region" description="Helical" evidence="7">
    <location>
        <begin position="478"/>
        <end position="496"/>
    </location>
</feature>
<keyword evidence="3" id="KW-0808">Transferase</keyword>
<feature type="transmembrane region" description="Helical" evidence="7">
    <location>
        <begin position="348"/>
        <end position="373"/>
    </location>
</feature>
<dbReference type="GO" id="GO:0016757">
    <property type="term" value="F:glycosyltransferase activity"/>
    <property type="evidence" value="ECO:0007669"/>
    <property type="project" value="UniProtKB-KW"/>
</dbReference>
<dbReference type="PANTHER" id="PTHR43867:SF2">
    <property type="entry name" value="CELLULOSE SYNTHASE CATALYTIC SUBUNIT A [UDP-FORMING]"/>
    <property type="match status" value="1"/>
</dbReference>
<keyword evidence="5 7" id="KW-1133">Transmembrane helix</keyword>
<reference evidence="8 9" key="1">
    <citation type="submission" date="2017-06" db="EMBL/GenBank/DDBJ databases">
        <title>Genome sequencing of cyanobaciteial culture collection at National Institute for Environmental Studies (NIES).</title>
        <authorList>
            <person name="Hirose Y."/>
            <person name="Shimura Y."/>
            <person name="Fujisawa T."/>
            <person name="Nakamura Y."/>
            <person name="Kawachi M."/>
        </authorList>
    </citation>
    <scope>NUCLEOTIDE SEQUENCE [LARGE SCALE GENOMIC DNA]</scope>
    <source>
        <strain evidence="8 9">NIES-2135</strain>
    </source>
</reference>
<evidence type="ECO:0000256" key="4">
    <source>
        <dbReference type="ARBA" id="ARBA00022692"/>
    </source>
</evidence>
<comment type="subcellular location">
    <subcellularLocation>
        <location evidence="1">Membrane</location>
        <topology evidence="1">Multi-pass membrane protein</topology>
    </subcellularLocation>
</comment>
<dbReference type="AlphaFoldDB" id="A0A1Z4JGR0"/>
<evidence type="ECO:0000256" key="5">
    <source>
        <dbReference type="ARBA" id="ARBA00022989"/>
    </source>
</evidence>
<evidence type="ECO:0000256" key="2">
    <source>
        <dbReference type="ARBA" id="ARBA00022676"/>
    </source>
</evidence>
<dbReference type="InterPro" id="IPR029044">
    <property type="entry name" value="Nucleotide-diphossugar_trans"/>
</dbReference>
<evidence type="ECO:0000256" key="6">
    <source>
        <dbReference type="ARBA" id="ARBA00023136"/>
    </source>
</evidence>
<dbReference type="Pfam" id="PF13641">
    <property type="entry name" value="Glyco_tranf_2_3"/>
    <property type="match status" value="1"/>
</dbReference>
<name>A0A1Z4JGR0_LEPBY</name>
<accession>A0A1Z4JGR0</accession>
<dbReference type="GO" id="GO:0016020">
    <property type="term" value="C:membrane"/>
    <property type="evidence" value="ECO:0007669"/>
    <property type="project" value="UniProtKB-SubCell"/>
</dbReference>
<keyword evidence="6 7" id="KW-0472">Membrane</keyword>